<name>A0A7S1SHQ5_9CHLO</name>
<protein>
    <submittedName>
        <fullName evidence="3">Uncharacterized protein</fullName>
    </submittedName>
</protein>
<proteinExistence type="predicted"/>
<dbReference type="EMBL" id="HBGG01001313">
    <property type="protein sequence ID" value="CAD9198494.1"/>
    <property type="molecule type" value="Transcribed_RNA"/>
</dbReference>
<gene>
    <name evidence="3" type="ORF">TCHU04912_LOCUS727</name>
</gene>
<feature type="region of interest" description="Disordered" evidence="1">
    <location>
        <begin position="1"/>
        <end position="49"/>
    </location>
</feature>
<evidence type="ECO:0000313" key="3">
    <source>
        <dbReference type="EMBL" id="CAD9198494.1"/>
    </source>
</evidence>
<sequence length="386" mass="40573">MSDMEDLELHAVGSHSDAPAEEPHVLMTPSSTSSGHYSPAKDSSYHQGDASWDPVWSHAHFSPSQPLQSLQCGASEGGSSELLAEWEVLTEPGTPVSHCSGSPARCVTPGLSPHAADPAVSLLPQMAQMQPLSTAATPQSPAAADAPCHPAGEVAEQQRVEVVQGCCAAAMGLARPGSGSFSGSLDSADHLDSPYSADLVIASVEAFRAAKQRAVGPAAAAALAPTSPPPKKAVVEETYEYVHAFVGPRLSRLWEWLERIGGRAGRWTSSHLSALHSYVSALRCEAIFPPDLLQPAAARAAGGKGRSGNPLARTVFVQGAMCVALAAALAVYMADHRRLETRLRQKDAELAALIMKVFSLQESLQGARRLPVICHAMAPMKAQSYL</sequence>
<accession>A0A7S1SHQ5</accession>
<evidence type="ECO:0000256" key="2">
    <source>
        <dbReference type="SAM" id="Phobius"/>
    </source>
</evidence>
<feature type="transmembrane region" description="Helical" evidence="2">
    <location>
        <begin position="315"/>
        <end position="334"/>
    </location>
</feature>
<organism evidence="3">
    <name type="scientific">Tetraselmis chuii</name>
    <dbReference type="NCBI Taxonomy" id="63592"/>
    <lineage>
        <taxon>Eukaryota</taxon>
        <taxon>Viridiplantae</taxon>
        <taxon>Chlorophyta</taxon>
        <taxon>core chlorophytes</taxon>
        <taxon>Chlorodendrophyceae</taxon>
        <taxon>Chlorodendrales</taxon>
        <taxon>Chlorodendraceae</taxon>
        <taxon>Tetraselmis</taxon>
    </lineage>
</organism>
<keyword evidence="2" id="KW-0812">Transmembrane</keyword>
<evidence type="ECO:0000256" key="1">
    <source>
        <dbReference type="SAM" id="MobiDB-lite"/>
    </source>
</evidence>
<keyword evidence="2" id="KW-0472">Membrane</keyword>
<dbReference type="AlphaFoldDB" id="A0A7S1SHQ5"/>
<keyword evidence="2" id="KW-1133">Transmembrane helix</keyword>
<reference evidence="3" key="1">
    <citation type="submission" date="2021-01" db="EMBL/GenBank/DDBJ databases">
        <authorList>
            <person name="Corre E."/>
            <person name="Pelletier E."/>
            <person name="Niang G."/>
            <person name="Scheremetjew M."/>
            <person name="Finn R."/>
            <person name="Kale V."/>
            <person name="Holt S."/>
            <person name="Cochrane G."/>
            <person name="Meng A."/>
            <person name="Brown T."/>
            <person name="Cohen L."/>
        </authorList>
    </citation>
    <scope>NUCLEOTIDE SEQUENCE</scope>
    <source>
        <strain evidence="3">PLY429</strain>
    </source>
</reference>